<gene>
    <name evidence="2" type="ORF">HNQ97_002567</name>
</gene>
<feature type="transmembrane region" description="Helical" evidence="1">
    <location>
        <begin position="15"/>
        <end position="35"/>
    </location>
</feature>
<reference evidence="2 3" key="1">
    <citation type="submission" date="2020-08" db="EMBL/GenBank/DDBJ databases">
        <title>Genomic Encyclopedia of Type Strains, Phase IV (KMG-IV): sequencing the most valuable type-strain genomes for metagenomic binning, comparative biology and taxonomic classification.</title>
        <authorList>
            <person name="Goeker M."/>
        </authorList>
    </citation>
    <scope>NUCLEOTIDE SEQUENCE [LARGE SCALE GENOMIC DNA]</scope>
    <source>
        <strain evidence="2 3">DSM 17455</strain>
    </source>
</reference>
<organism evidence="2 3">
    <name type="scientific">Aminobacter ciceronei</name>
    <dbReference type="NCBI Taxonomy" id="150723"/>
    <lineage>
        <taxon>Bacteria</taxon>
        <taxon>Pseudomonadati</taxon>
        <taxon>Pseudomonadota</taxon>
        <taxon>Alphaproteobacteria</taxon>
        <taxon>Hyphomicrobiales</taxon>
        <taxon>Phyllobacteriaceae</taxon>
        <taxon>Aminobacter</taxon>
    </lineage>
</organism>
<evidence type="ECO:0000256" key="1">
    <source>
        <dbReference type="SAM" id="Phobius"/>
    </source>
</evidence>
<evidence type="ECO:0000313" key="2">
    <source>
        <dbReference type="EMBL" id="MBA9020565.1"/>
    </source>
</evidence>
<dbReference type="EMBL" id="JACJHZ010000010">
    <property type="protein sequence ID" value="MBA9020565.1"/>
    <property type="molecule type" value="Genomic_DNA"/>
</dbReference>
<comment type="caution">
    <text evidence="2">The sequence shown here is derived from an EMBL/GenBank/DDBJ whole genome shotgun (WGS) entry which is preliminary data.</text>
</comment>
<keyword evidence="3" id="KW-1185">Reference proteome</keyword>
<sequence>MSDQKHFGMDIDMKMSLGNMIVIGTLLASIIFGWAKFGSDIEANRLATAANTTRIERLEIQSGEMKDRLTRMEVTLQNVSMQIDRAVRLLEKDSPTPRP</sequence>
<dbReference type="RefSeq" id="WP_182574203.1">
    <property type="nucleotide sequence ID" value="NZ_JACJHY010000010.1"/>
</dbReference>
<evidence type="ECO:0000313" key="3">
    <source>
        <dbReference type="Proteomes" id="UP000587524"/>
    </source>
</evidence>
<dbReference type="Proteomes" id="UP000587524">
    <property type="component" value="Unassembled WGS sequence"/>
</dbReference>
<proteinExistence type="predicted"/>
<keyword evidence="1" id="KW-1133">Transmembrane helix</keyword>
<keyword evidence="1" id="KW-0472">Membrane</keyword>
<keyword evidence="1" id="KW-0812">Transmembrane</keyword>
<accession>A0ABR6C7M3</accession>
<protein>
    <submittedName>
        <fullName evidence="2">Uncharacterized protein</fullName>
    </submittedName>
</protein>
<name>A0ABR6C7M3_9HYPH</name>